<dbReference type="OrthoDB" id="3554264at2759"/>
<name>A0A9W9CFU3_9PLEO</name>
<keyword evidence="2" id="KW-0732">Signal</keyword>
<evidence type="ECO:0000256" key="1">
    <source>
        <dbReference type="SAM" id="MobiDB-lite"/>
    </source>
</evidence>
<dbReference type="AlphaFoldDB" id="A0A9W9CFU3"/>
<dbReference type="Pfam" id="PF07452">
    <property type="entry name" value="CHRD"/>
    <property type="match status" value="1"/>
</dbReference>
<comment type="caution">
    <text evidence="4">The sequence shown here is derived from an EMBL/GenBank/DDBJ whole genome shotgun (WGS) entry which is preliminary data.</text>
</comment>
<dbReference type="Proteomes" id="UP001140513">
    <property type="component" value="Unassembled WGS sequence"/>
</dbReference>
<proteinExistence type="predicted"/>
<evidence type="ECO:0000313" key="4">
    <source>
        <dbReference type="EMBL" id="KAJ4359856.1"/>
    </source>
</evidence>
<protein>
    <recommendedName>
        <fullName evidence="3">CHRD domain-containing protein</fullName>
    </recommendedName>
</protein>
<feature type="domain" description="CHRD" evidence="3">
    <location>
        <begin position="62"/>
        <end position="207"/>
    </location>
</feature>
<sequence>MHFSAPAFITLLAATLAVAAPTNQKYDDKKAYIKDCKKDLENKWNKKTNDWKKHEKLFYFDAQYVVKATPDQVINPEQVPAPGQPGAKGLFKYGINIADNTICYNITLSGVTGEYQSAALTSTHIHEAAKGRAGPPRIAFPNPAGPDDRRISTGCITGPFKTGINGTDGNDTGTGFHVRQIVANPGAFFTDTHTRQFVPGAVRGQLA</sequence>
<dbReference type="GeneID" id="80903942"/>
<keyword evidence="5" id="KW-1185">Reference proteome</keyword>
<evidence type="ECO:0000256" key="2">
    <source>
        <dbReference type="SAM" id="SignalP"/>
    </source>
</evidence>
<evidence type="ECO:0000259" key="3">
    <source>
        <dbReference type="SMART" id="SM00754"/>
    </source>
</evidence>
<dbReference type="SMART" id="SM00754">
    <property type="entry name" value="CHRD"/>
    <property type="match status" value="1"/>
</dbReference>
<feature type="signal peptide" evidence="2">
    <location>
        <begin position="1"/>
        <end position="19"/>
    </location>
</feature>
<evidence type="ECO:0000313" key="5">
    <source>
        <dbReference type="Proteomes" id="UP001140513"/>
    </source>
</evidence>
<accession>A0A9W9CFU3</accession>
<dbReference type="InterPro" id="IPR010895">
    <property type="entry name" value="CHRD"/>
</dbReference>
<organism evidence="4 5">
    <name type="scientific">Didymosphaeria variabile</name>
    <dbReference type="NCBI Taxonomy" id="1932322"/>
    <lineage>
        <taxon>Eukaryota</taxon>
        <taxon>Fungi</taxon>
        <taxon>Dikarya</taxon>
        <taxon>Ascomycota</taxon>
        <taxon>Pezizomycotina</taxon>
        <taxon>Dothideomycetes</taxon>
        <taxon>Pleosporomycetidae</taxon>
        <taxon>Pleosporales</taxon>
        <taxon>Massarineae</taxon>
        <taxon>Didymosphaeriaceae</taxon>
        <taxon>Didymosphaeria</taxon>
    </lineage>
</organism>
<dbReference type="EMBL" id="JAPEUX010000001">
    <property type="protein sequence ID" value="KAJ4359856.1"/>
    <property type="molecule type" value="Genomic_DNA"/>
</dbReference>
<gene>
    <name evidence="4" type="ORF">N0V89_000412</name>
</gene>
<dbReference type="RefSeq" id="XP_056076058.1">
    <property type="nucleotide sequence ID" value="XM_056209236.1"/>
</dbReference>
<feature type="chain" id="PRO_5040766338" description="CHRD domain-containing protein" evidence="2">
    <location>
        <begin position="20"/>
        <end position="207"/>
    </location>
</feature>
<reference evidence="4" key="1">
    <citation type="submission" date="2022-10" db="EMBL/GenBank/DDBJ databases">
        <title>Tapping the CABI collections for fungal endophytes: first genome assemblies for Collariella, Neodidymelliopsis, Ascochyta clinopodiicola, Didymella pomorum, Didymosphaeria variabile, Neocosmospora piperis and Neocucurbitaria cava.</title>
        <authorList>
            <person name="Hill R."/>
        </authorList>
    </citation>
    <scope>NUCLEOTIDE SEQUENCE</scope>
    <source>
        <strain evidence="4">IMI 356815</strain>
    </source>
</reference>
<feature type="region of interest" description="Disordered" evidence="1">
    <location>
        <begin position="128"/>
        <end position="150"/>
    </location>
</feature>